<sequence length="317" mass="34964">MEKGKQGFVLRAALTALLLLGAVANATPSTKTGSNGATLDFVASPYADFLFYLLHRDNANFPDLRASVPLDGVKELNTGMFLPAYVMASDVRSYDDLYKLAYTYDDSTVLVDTLRQGEPRFHAFMSYWQQHVEPVEQATIAAWKAEEAKSHNVERLEQLTRMRFPYASVKVAVIALGPLGKNMENPPIMFATMKDADLSAVVGYEGTHMMMNGHDGGWKKRKNATRAIDAISTRGGTSYDIEEALCLLMQSKLPTSYGDGHEVAASDAGDTPRRVLLRAMERDWNRYRADASMNAADFAIDETIRTFGAGNVADTTH</sequence>
<gene>
    <name evidence="2" type="ORF">H8F01_11555</name>
</gene>
<organism evidence="2 3">
    <name type="scientific">Dyella telluris</name>
    <dbReference type="NCBI Taxonomy" id="2763498"/>
    <lineage>
        <taxon>Bacteria</taxon>
        <taxon>Pseudomonadati</taxon>
        <taxon>Pseudomonadota</taxon>
        <taxon>Gammaproteobacteria</taxon>
        <taxon>Lysobacterales</taxon>
        <taxon>Rhodanobacteraceae</taxon>
        <taxon>Dyella</taxon>
    </lineage>
</organism>
<name>A0A7G8PZ28_9GAMM</name>
<accession>A0A7G8PZ28</accession>
<dbReference type="RefSeq" id="WP_187055277.1">
    <property type="nucleotide sequence ID" value="NZ_CP060412.1"/>
</dbReference>
<dbReference type="EMBL" id="CP060412">
    <property type="protein sequence ID" value="QNJ99785.1"/>
    <property type="molecule type" value="Genomic_DNA"/>
</dbReference>
<dbReference type="Proteomes" id="UP000515873">
    <property type="component" value="Chromosome"/>
</dbReference>
<feature type="signal peptide" evidence="1">
    <location>
        <begin position="1"/>
        <end position="26"/>
    </location>
</feature>
<evidence type="ECO:0000313" key="3">
    <source>
        <dbReference type="Proteomes" id="UP000515873"/>
    </source>
</evidence>
<feature type="chain" id="PRO_5028962400" evidence="1">
    <location>
        <begin position="27"/>
        <end position="317"/>
    </location>
</feature>
<protein>
    <submittedName>
        <fullName evidence="2">Uncharacterized protein</fullName>
    </submittedName>
</protein>
<dbReference type="AlphaFoldDB" id="A0A7G8PZ28"/>
<evidence type="ECO:0000256" key="1">
    <source>
        <dbReference type="SAM" id="SignalP"/>
    </source>
</evidence>
<evidence type="ECO:0000313" key="2">
    <source>
        <dbReference type="EMBL" id="QNJ99785.1"/>
    </source>
</evidence>
<dbReference type="KEGG" id="dtl:H8F01_11555"/>
<reference evidence="2 3" key="1">
    <citation type="submission" date="2020-08" db="EMBL/GenBank/DDBJ databases">
        <title>Dyella sp. G9 isolated from forest soil.</title>
        <authorList>
            <person name="Fu J."/>
            <person name="Qiu L."/>
        </authorList>
    </citation>
    <scope>NUCLEOTIDE SEQUENCE [LARGE SCALE GENOMIC DNA]</scope>
    <source>
        <strain evidence="2 3">G9</strain>
    </source>
</reference>
<keyword evidence="1" id="KW-0732">Signal</keyword>
<proteinExistence type="predicted"/>
<keyword evidence="3" id="KW-1185">Reference proteome</keyword>